<sequence>MTYSSVLAASQSRMVLRLAKLISTLAHPFITGPLLLACVAFRAVDGRTAGWMTGGMLGLVMVPITLWNYQQIRAGAYSSLDVSDQEQRHSFYPRLIGLLLLAITTLTVVLPVSTAVRDGLSVLCLMLVACFGLTFLLKVSLHAAITFFLTSALYSVQPEWGLAALVASTLVAASRLVLGQHTLSELLAGTALGLGTGVLLVLS</sequence>
<dbReference type="EMBL" id="CP095046">
    <property type="protein sequence ID" value="UOQ71549.1"/>
    <property type="molecule type" value="Genomic_DNA"/>
</dbReference>
<keyword evidence="1" id="KW-0812">Transmembrane</keyword>
<feature type="transmembrane region" description="Helical" evidence="1">
    <location>
        <begin position="119"/>
        <end position="139"/>
    </location>
</feature>
<feature type="transmembrane region" description="Helical" evidence="1">
    <location>
        <begin position="160"/>
        <end position="178"/>
    </location>
</feature>
<dbReference type="Gene3D" id="1.20.144.10">
    <property type="entry name" value="Phosphatidic acid phosphatase type 2/haloperoxidase"/>
    <property type="match status" value="1"/>
</dbReference>
<feature type="transmembrane region" description="Helical" evidence="1">
    <location>
        <begin position="184"/>
        <end position="202"/>
    </location>
</feature>
<keyword evidence="1" id="KW-0472">Membrane</keyword>
<reference evidence="2" key="1">
    <citation type="submission" date="2022-04" db="EMBL/GenBank/DDBJ databases">
        <title>Hymenobacter sp. isolated from the air.</title>
        <authorList>
            <person name="Won M."/>
            <person name="Lee C.-M."/>
            <person name="Woen H.-Y."/>
            <person name="Kwon S.-W."/>
        </authorList>
    </citation>
    <scope>NUCLEOTIDE SEQUENCE</scope>
    <source>
        <strain evidence="2">5116S-3</strain>
    </source>
</reference>
<accession>A0A8T9Q7Q7</accession>
<dbReference type="Proteomes" id="UP000831796">
    <property type="component" value="Chromosome"/>
</dbReference>
<protein>
    <recommendedName>
        <fullName evidence="4">Phosphatase PAP2 family protein</fullName>
    </recommendedName>
</protein>
<evidence type="ECO:0000256" key="1">
    <source>
        <dbReference type="SAM" id="Phobius"/>
    </source>
</evidence>
<keyword evidence="3" id="KW-1185">Reference proteome</keyword>
<dbReference type="InterPro" id="IPR036938">
    <property type="entry name" value="PAP2/HPO_sf"/>
</dbReference>
<dbReference type="KEGG" id="hcu:MUN79_23500"/>
<feature type="transmembrane region" description="Helical" evidence="1">
    <location>
        <begin position="21"/>
        <end position="43"/>
    </location>
</feature>
<feature type="transmembrane region" description="Helical" evidence="1">
    <location>
        <begin position="91"/>
        <end position="113"/>
    </location>
</feature>
<feature type="transmembrane region" description="Helical" evidence="1">
    <location>
        <begin position="49"/>
        <end position="70"/>
    </location>
</feature>
<gene>
    <name evidence="2" type="ORF">MUN79_23500</name>
</gene>
<organism evidence="2 3">
    <name type="scientific">Hymenobacter cellulosilyticus</name>
    <dbReference type="NCBI Taxonomy" id="2932248"/>
    <lineage>
        <taxon>Bacteria</taxon>
        <taxon>Pseudomonadati</taxon>
        <taxon>Bacteroidota</taxon>
        <taxon>Cytophagia</taxon>
        <taxon>Cytophagales</taxon>
        <taxon>Hymenobacteraceae</taxon>
        <taxon>Hymenobacter</taxon>
    </lineage>
</organism>
<dbReference type="SUPFAM" id="SSF48317">
    <property type="entry name" value="Acid phosphatase/Vanadium-dependent haloperoxidase"/>
    <property type="match status" value="1"/>
</dbReference>
<proteinExistence type="predicted"/>
<evidence type="ECO:0000313" key="2">
    <source>
        <dbReference type="EMBL" id="UOQ71549.1"/>
    </source>
</evidence>
<keyword evidence="1" id="KW-1133">Transmembrane helix</keyword>
<evidence type="ECO:0008006" key="4">
    <source>
        <dbReference type="Google" id="ProtNLM"/>
    </source>
</evidence>
<dbReference type="RefSeq" id="WP_244674956.1">
    <property type="nucleotide sequence ID" value="NZ_CP095046.1"/>
</dbReference>
<evidence type="ECO:0000313" key="3">
    <source>
        <dbReference type="Proteomes" id="UP000831796"/>
    </source>
</evidence>
<dbReference type="AlphaFoldDB" id="A0A8T9Q7Q7"/>
<name>A0A8T9Q7Q7_9BACT</name>